<feature type="compositionally biased region" description="Basic and acidic residues" evidence="6">
    <location>
        <begin position="187"/>
        <end position="196"/>
    </location>
</feature>
<name>A0A7M7NLZ2_STRPU</name>
<protein>
    <recommendedName>
        <fullName evidence="12">Reverse transcriptase</fullName>
    </recommendedName>
</protein>
<proteinExistence type="predicted"/>
<dbReference type="Gene3D" id="3.10.20.370">
    <property type="match status" value="1"/>
</dbReference>
<dbReference type="FunFam" id="3.10.20.370:FF:000001">
    <property type="entry name" value="Retrovirus-related Pol polyprotein from transposon 17.6-like protein"/>
    <property type="match status" value="1"/>
</dbReference>
<keyword evidence="5" id="KW-0479">Metal-binding</keyword>
<dbReference type="Pfam" id="PF17919">
    <property type="entry name" value="RT_RNaseH_2"/>
    <property type="match status" value="1"/>
</dbReference>
<dbReference type="InterPro" id="IPR000477">
    <property type="entry name" value="RT_dom"/>
</dbReference>
<dbReference type="OMA" id="RIRIDWG"/>
<dbReference type="GO" id="GO:0004190">
    <property type="term" value="F:aspartic-type endopeptidase activity"/>
    <property type="evidence" value="ECO:0007669"/>
    <property type="project" value="UniProtKB-KW"/>
</dbReference>
<keyword evidence="5" id="KW-0863">Zinc-finger</keyword>
<dbReference type="CDD" id="cd01647">
    <property type="entry name" value="RT_LTR"/>
    <property type="match status" value="1"/>
</dbReference>
<dbReference type="InterPro" id="IPR041577">
    <property type="entry name" value="RT_RNaseH_2"/>
</dbReference>
<reference evidence="11" key="1">
    <citation type="submission" date="2015-02" db="EMBL/GenBank/DDBJ databases">
        <title>Genome sequencing for Strongylocentrotus purpuratus.</title>
        <authorList>
            <person name="Murali S."/>
            <person name="Liu Y."/>
            <person name="Vee V."/>
            <person name="English A."/>
            <person name="Wang M."/>
            <person name="Skinner E."/>
            <person name="Han Y."/>
            <person name="Muzny D.M."/>
            <person name="Worley K.C."/>
            <person name="Gibbs R.A."/>
        </authorList>
    </citation>
    <scope>NUCLEOTIDE SEQUENCE</scope>
</reference>
<dbReference type="PANTHER" id="PTHR37984">
    <property type="entry name" value="PROTEIN CBG26694"/>
    <property type="match status" value="1"/>
</dbReference>
<dbReference type="InterPro" id="IPR043128">
    <property type="entry name" value="Rev_trsase/Diguanyl_cyclase"/>
</dbReference>
<keyword evidence="4" id="KW-0238">DNA-binding</keyword>
<dbReference type="PANTHER" id="PTHR37984:SF13">
    <property type="entry name" value="RIBONUCLEASE H"/>
    <property type="match status" value="1"/>
</dbReference>
<evidence type="ECO:0008006" key="12">
    <source>
        <dbReference type="Google" id="ProtNLM"/>
    </source>
</evidence>
<dbReference type="Gene3D" id="3.30.70.270">
    <property type="match status" value="2"/>
</dbReference>
<dbReference type="InterPro" id="IPR001878">
    <property type="entry name" value="Znf_CCHC"/>
</dbReference>
<dbReference type="InterPro" id="IPR043502">
    <property type="entry name" value="DNA/RNA_pol_sf"/>
</dbReference>
<evidence type="ECO:0000313" key="11">
    <source>
        <dbReference type="Proteomes" id="UP000007110"/>
    </source>
</evidence>
<dbReference type="SMART" id="SM00343">
    <property type="entry name" value="ZnF_C2HC"/>
    <property type="match status" value="1"/>
</dbReference>
<evidence type="ECO:0000256" key="6">
    <source>
        <dbReference type="SAM" id="MobiDB-lite"/>
    </source>
</evidence>
<evidence type="ECO:0000256" key="1">
    <source>
        <dbReference type="ARBA" id="ARBA00022670"/>
    </source>
</evidence>
<evidence type="ECO:0000256" key="5">
    <source>
        <dbReference type="PROSITE-ProRule" id="PRU00047"/>
    </source>
</evidence>
<keyword evidence="1" id="KW-0645">Protease</keyword>
<dbReference type="OrthoDB" id="775972at2759"/>
<dbReference type="Proteomes" id="UP000007110">
    <property type="component" value="Unassembled WGS sequence"/>
</dbReference>
<dbReference type="Pfam" id="PF00078">
    <property type="entry name" value="RVT_1"/>
    <property type="match status" value="1"/>
</dbReference>
<dbReference type="Gene3D" id="1.10.340.70">
    <property type="match status" value="1"/>
</dbReference>
<feature type="domain" description="CCHC-type" evidence="7">
    <location>
        <begin position="225"/>
        <end position="240"/>
    </location>
</feature>
<dbReference type="CDD" id="cd09274">
    <property type="entry name" value="RNase_HI_RT_Ty3"/>
    <property type="match status" value="1"/>
</dbReference>
<keyword evidence="11" id="KW-1185">Reference proteome</keyword>
<dbReference type="SUPFAM" id="SSF56672">
    <property type="entry name" value="DNA/RNA polymerases"/>
    <property type="match status" value="1"/>
</dbReference>
<reference evidence="10" key="2">
    <citation type="submission" date="2021-01" db="UniProtKB">
        <authorList>
            <consortium name="EnsemblMetazoa"/>
        </authorList>
    </citation>
    <scope>IDENTIFICATION</scope>
</reference>
<dbReference type="GO" id="GO:0008270">
    <property type="term" value="F:zinc ion binding"/>
    <property type="evidence" value="ECO:0007669"/>
    <property type="project" value="UniProtKB-KW"/>
</dbReference>
<dbReference type="InParanoid" id="A0A7M7NLZ2"/>
<dbReference type="Pfam" id="PF03732">
    <property type="entry name" value="Retrotrans_gag"/>
    <property type="match status" value="1"/>
</dbReference>
<dbReference type="PROSITE" id="PS50158">
    <property type="entry name" value="ZF_CCHC"/>
    <property type="match status" value="1"/>
</dbReference>
<dbReference type="SUPFAM" id="SSF57756">
    <property type="entry name" value="Retrovirus zinc finger-like domains"/>
    <property type="match status" value="1"/>
</dbReference>
<dbReference type="EnsemblMetazoa" id="XM_030982392">
    <property type="protein sequence ID" value="XP_030838252"/>
    <property type="gene ID" value="LOC115922771"/>
</dbReference>
<feature type="region of interest" description="Disordered" evidence="6">
    <location>
        <begin position="1017"/>
        <end position="1051"/>
    </location>
</feature>
<feature type="region of interest" description="Disordered" evidence="6">
    <location>
        <begin position="175"/>
        <end position="200"/>
    </location>
</feature>
<dbReference type="InterPro" id="IPR001995">
    <property type="entry name" value="Peptidase_A2_cat"/>
</dbReference>
<dbReference type="InterPro" id="IPR005162">
    <property type="entry name" value="Retrotrans_gag_dom"/>
</dbReference>
<dbReference type="GO" id="GO:0003677">
    <property type="term" value="F:DNA binding"/>
    <property type="evidence" value="ECO:0007669"/>
    <property type="project" value="UniProtKB-KW"/>
</dbReference>
<dbReference type="GO" id="GO:0006508">
    <property type="term" value="P:proteolysis"/>
    <property type="evidence" value="ECO:0007669"/>
    <property type="project" value="UniProtKB-KW"/>
</dbReference>
<evidence type="ECO:0000259" key="8">
    <source>
        <dbReference type="PROSITE" id="PS50175"/>
    </source>
</evidence>
<dbReference type="KEGG" id="spu:115922771"/>
<dbReference type="FunFam" id="3.30.70.270:FF:000020">
    <property type="entry name" value="Transposon Tf2-6 polyprotein-like Protein"/>
    <property type="match status" value="1"/>
</dbReference>
<accession>A0A7M7NLZ2</accession>
<dbReference type="PROSITE" id="PS50878">
    <property type="entry name" value="RT_POL"/>
    <property type="match status" value="1"/>
</dbReference>
<feature type="compositionally biased region" description="Low complexity" evidence="6">
    <location>
        <begin position="177"/>
        <end position="186"/>
    </location>
</feature>
<evidence type="ECO:0000256" key="4">
    <source>
        <dbReference type="ARBA" id="ARBA00023125"/>
    </source>
</evidence>
<keyword evidence="2" id="KW-0064">Aspartyl protease</keyword>
<dbReference type="AlphaFoldDB" id="A0A7M7NLZ2"/>
<dbReference type="Gene3D" id="3.10.10.10">
    <property type="entry name" value="HIV Type 1 Reverse Transcriptase, subunit A, domain 1"/>
    <property type="match status" value="1"/>
</dbReference>
<sequence length="1077" mass="121287">MARPGFIGQIGEYFPKREEYGNYVRRFQIWKKANKIPEGDEVIVFLAIVGPEAFETVSNHFCPDDPSTKTFKELNEVLDTYYGSSKNQIALRLAFRQCRQGAKDSITEYILELKKLARHCGYGEHLDTNLRDTFVAGLRSNKVQARLLAKGNELTWKAAVDAAIAMELADADSLKLQQGSSSSQRSAEVHRLERSQPRAPQQESKCYRCLGFHQPATCPHRQTTCYSCGKVGHLKRACRNATSSSSYSKGRGKPWNASRGQSNEPSQGRGRGPGPGRGRGYSQQSTSQGKKDSRSNTHLIDTEVQDDNPKLFAVDEQDTSMDSDSVPIVEFDISDHVVPFVVDTAAAVSVISEKEYNNSLGHIPLQRSSMKLTCYGRIQIPVLGRIQVRVQYRNSAYYLPLVVVSGDNVALMGRNWLRRIRIDWGELFEIGLTSKTPDLQEVLKHHEDVFRPSGPGDKIRDFKAEVKVKEEVQPTFCKARPVPYAQLEVVEKELDRLGKAGVIKKVKNSRWAAPIVTVPKSDGSVRLCGDYKQTVNKVLEEDVYPLPTCEDLFANLAGGKVFSKIDLSNAYLQLELTDKSKELLTIHTHKGLYQYERLPFGVSTAPAVFQSVMDRILGGMKGVCCYLDDILISSENEEDHIKTLNEVLGRLQEYGVKAKKEKCSFMVSRVIYLGHEIDSKGVHPTKEKVEGICDAKRPENKDELRTFIGIVVYYAKFVPNLASTFASLYQLLRDDVEWNWTTECQTAFEKVKEVLSSDVVLTHYDPKKPLVLACDASPYGLGVVLSHLMEDGEERPVAYASRTLTKSEQNYSQIEKESLAIIYGVTKFHKYLYGRKFTLLTDHQALTIIFGSKKGIPSLAAARLQRWALILMAHQYEIKYRKSTEHANADVLSRFPVKKESRLASELPVNYFTYTNAMPLSAKDISEETRKDLVLSKVLYHVMNGWPSHCGEDKLQEYFNRRNELSVDQGCLLWGMRVIIPPKFRERLLEELHQEHTGIVRMKAVARSYFWSVVPNESVSGSETSKSPVEPSTLSGTSGGQGQSRGQDDLQEERVEHCLGIEVDEKGKDKLSIFHQA</sequence>
<evidence type="ECO:0000256" key="2">
    <source>
        <dbReference type="ARBA" id="ARBA00022750"/>
    </source>
</evidence>
<dbReference type="Gene3D" id="2.40.70.10">
    <property type="entry name" value="Acid Proteases"/>
    <property type="match status" value="1"/>
</dbReference>
<organism evidence="10 11">
    <name type="scientific">Strongylocentrotus purpuratus</name>
    <name type="common">Purple sea urchin</name>
    <dbReference type="NCBI Taxonomy" id="7668"/>
    <lineage>
        <taxon>Eukaryota</taxon>
        <taxon>Metazoa</taxon>
        <taxon>Echinodermata</taxon>
        <taxon>Eleutherozoa</taxon>
        <taxon>Echinozoa</taxon>
        <taxon>Echinoidea</taxon>
        <taxon>Euechinoidea</taxon>
        <taxon>Echinacea</taxon>
        <taxon>Camarodonta</taxon>
        <taxon>Echinidea</taxon>
        <taxon>Strongylocentrotidae</taxon>
        <taxon>Strongylocentrotus</taxon>
    </lineage>
</organism>
<feature type="compositionally biased region" description="Polar residues" evidence="6">
    <location>
        <begin position="1017"/>
        <end position="1027"/>
    </location>
</feature>
<feature type="compositionally biased region" description="Gly residues" evidence="6">
    <location>
        <begin position="269"/>
        <end position="279"/>
    </location>
</feature>
<feature type="domain" description="Peptidase A2" evidence="8">
    <location>
        <begin position="338"/>
        <end position="416"/>
    </location>
</feature>
<dbReference type="SUPFAM" id="SSF50630">
    <property type="entry name" value="Acid proteases"/>
    <property type="match status" value="1"/>
</dbReference>
<dbReference type="Gene3D" id="4.10.60.10">
    <property type="entry name" value="Zinc finger, CCHC-type"/>
    <property type="match status" value="1"/>
</dbReference>
<evidence type="ECO:0000259" key="7">
    <source>
        <dbReference type="PROSITE" id="PS50158"/>
    </source>
</evidence>
<evidence type="ECO:0000313" key="10">
    <source>
        <dbReference type="EnsemblMetazoa" id="XP_030838252"/>
    </source>
</evidence>
<dbReference type="InterPro" id="IPR021109">
    <property type="entry name" value="Peptidase_aspartic_dom_sf"/>
</dbReference>
<dbReference type="GeneID" id="115922771"/>
<keyword evidence="3" id="KW-0378">Hydrolase</keyword>
<dbReference type="InterPro" id="IPR050951">
    <property type="entry name" value="Retrovirus_Pol_polyprotein"/>
</dbReference>
<dbReference type="InterPro" id="IPR036875">
    <property type="entry name" value="Znf_CCHC_sf"/>
</dbReference>
<feature type="region of interest" description="Disordered" evidence="6">
    <location>
        <begin position="239"/>
        <end position="309"/>
    </location>
</feature>
<dbReference type="PROSITE" id="PS50175">
    <property type="entry name" value="ASP_PROT_RETROV"/>
    <property type="match status" value="1"/>
</dbReference>
<evidence type="ECO:0000259" key="9">
    <source>
        <dbReference type="PROSITE" id="PS50878"/>
    </source>
</evidence>
<dbReference type="RefSeq" id="XP_030838252.1">
    <property type="nucleotide sequence ID" value="XM_030982392.1"/>
</dbReference>
<feature type="domain" description="Reverse transcriptase" evidence="9">
    <location>
        <begin position="499"/>
        <end position="677"/>
    </location>
</feature>
<evidence type="ECO:0000256" key="3">
    <source>
        <dbReference type="ARBA" id="ARBA00022801"/>
    </source>
</evidence>
<keyword evidence="5" id="KW-0862">Zinc</keyword>